<dbReference type="AlphaFoldDB" id="A0A212F1T9"/>
<comment type="caution">
    <text evidence="8">The sequence shown here is derived from an EMBL/GenBank/DDBJ whole genome shotgun (WGS) entry which is preliminary data.</text>
</comment>
<keyword evidence="9" id="KW-1185">Reference proteome</keyword>
<evidence type="ECO:0000256" key="1">
    <source>
        <dbReference type="ARBA" id="ARBA00022723"/>
    </source>
</evidence>
<evidence type="ECO:0000256" key="4">
    <source>
        <dbReference type="PROSITE-ProRule" id="PRU00134"/>
    </source>
</evidence>
<dbReference type="InterPro" id="IPR046824">
    <property type="entry name" value="Mss51-like_C"/>
</dbReference>
<feature type="compositionally biased region" description="Low complexity" evidence="6">
    <location>
        <begin position="136"/>
        <end position="154"/>
    </location>
</feature>
<dbReference type="InParanoid" id="A0A212F1T9"/>
<evidence type="ECO:0000256" key="6">
    <source>
        <dbReference type="SAM" id="MobiDB-lite"/>
    </source>
</evidence>
<feature type="compositionally biased region" description="Basic and acidic residues" evidence="6">
    <location>
        <begin position="266"/>
        <end position="280"/>
    </location>
</feature>
<evidence type="ECO:0000313" key="8">
    <source>
        <dbReference type="EMBL" id="OWR47684.1"/>
    </source>
</evidence>
<dbReference type="PANTHER" id="PTHR28069">
    <property type="entry name" value="GH20023P"/>
    <property type="match status" value="1"/>
</dbReference>
<feature type="region of interest" description="Disordered" evidence="6">
    <location>
        <begin position="266"/>
        <end position="299"/>
    </location>
</feature>
<evidence type="ECO:0000313" key="9">
    <source>
        <dbReference type="Proteomes" id="UP000007151"/>
    </source>
</evidence>
<feature type="compositionally biased region" description="Basic residues" evidence="6">
    <location>
        <begin position="124"/>
        <end position="134"/>
    </location>
</feature>
<dbReference type="PROSITE" id="PS50865">
    <property type="entry name" value="ZF_MYND_2"/>
    <property type="match status" value="1"/>
</dbReference>
<feature type="domain" description="MYND-type" evidence="7">
    <location>
        <begin position="377"/>
        <end position="415"/>
    </location>
</feature>
<dbReference type="PANTHER" id="PTHR28069:SF2">
    <property type="entry name" value="GH20023P"/>
    <property type="match status" value="1"/>
</dbReference>
<dbReference type="KEGG" id="dpl:KGM_206414"/>
<accession>A0A212F1T9</accession>
<dbReference type="EMBL" id="AGBW02010820">
    <property type="protein sequence ID" value="OWR47684.1"/>
    <property type="molecule type" value="Genomic_DNA"/>
</dbReference>
<reference evidence="8 9" key="1">
    <citation type="journal article" date="2011" name="Cell">
        <title>The monarch butterfly genome yields insights into long-distance migration.</title>
        <authorList>
            <person name="Zhan S."/>
            <person name="Merlin C."/>
            <person name="Boore J.L."/>
            <person name="Reppert S.M."/>
        </authorList>
    </citation>
    <scope>NUCLEOTIDE SEQUENCE [LARGE SCALE GENOMIC DNA]</scope>
    <source>
        <strain evidence="8">F-2</strain>
    </source>
</reference>
<dbReference type="PROSITE" id="PS01360">
    <property type="entry name" value="ZF_MYND_1"/>
    <property type="match status" value="1"/>
</dbReference>
<keyword evidence="2 4" id="KW-0863">Zinc-finger</keyword>
<feature type="coiled-coil region" evidence="5">
    <location>
        <begin position="1"/>
        <end position="35"/>
    </location>
</feature>
<evidence type="ECO:0000256" key="2">
    <source>
        <dbReference type="ARBA" id="ARBA00022771"/>
    </source>
</evidence>
<organism evidence="8 9">
    <name type="scientific">Danaus plexippus plexippus</name>
    <dbReference type="NCBI Taxonomy" id="278856"/>
    <lineage>
        <taxon>Eukaryota</taxon>
        <taxon>Metazoa</taxon>
        <taxon>Ecdysozoa</taxon>
        <taxon>Arthropoda</taxon>
        <taxon>Hexapoda</taxon>
        <taxon>Insecta</taxon>
        <taxon>Pterygota</taxon>
        <taxon>Neoptera</taxon>
        <taxon>Endopterygota</taxon>
        <taxon>Lepidoptera</taxon>
        <taxon>Glossata</taxon>
        <taxon>Ditrysia</taxon>
        <taxon>Papilionoidea</taxon>
        <taxon>Nymphalidae</taxon>
        <taxon>Danainae</taxon>
        <taxon>Danaini</taxon>
        <taxon>Danaina</taxon>
        <taxon>Danaus</taxon>
        <taxon>Danaus</taxon>
    </lineage>
</organism>
<name>A0A212F1T9_DANPL</name>
<keyword evidence="5" id="KW-0175">Coiled coil</keyword>
<evidence type="ECO:0000256" key="5">
    <source>
        <dbReference type="SAM" id="Coils"/>
    </source>
</evidence>
<feature type="region of interest" description="Disordered" evidence="6">
    <location>
        <begin position="121"/>
        <end position="207"/>
    </location>
</feature>
<protein>
    <recommendedName>
        <fullName evidence="7">MYND-type domain-containing protein</fullName>
    </recommendedName>
</protein>
<dbReference type="eggNOG" id="ENOG502RNC4">
    <property type="taxonomic scope" value="Eukaryota"/>
</dbReference>
<keyword evidence="1" id="KW-0479">Metal-binding</keyword>
<dbReference type="InterPro" id="IPR002893">
    <property type="entry name" value="Znf_MYND"/>
</dbReference>
<keyword evidence="3" id="KW-0862">Zinc</keyword>
<feature type="region of interest" description="Disordered" evidence="6">
    <location>
        <begin position="79"/>
        <end position="109"/>
    </location>
</feature>
<dbReference type="STRING" id="278856.A0A212F1T9"/>
<dbReference type="Gene3D" id="6.10.140.2220">
    <property type="match status" value="1"/>
</dbReference>
<evidence type="ECO:0000259" key="7">
    <source>
        <dbReference type="PROSITE" id="PS50865"/>
    </source>
</evidence>
<proteinExistence type="predicted"/>
<dbReference type="Pfam" id="PF01753">
    <property type="entry name" value="zf-MYND"/>
    <property type="match status" value="1"/>
</dbReference>
<dbReference type="GO" id="GO:0008270">
    <property type="term" value="F:zinc ion binding"/>
    <property type="evidence" value="ECO:0007669"/>
    <property type="project" value="UniProtKB-KW"/>
</dbReference>
<gene>
    <name evidence="8" type="ORF">KGM_206414</name>
</gene>
<feature type="compositionally biased region" description="Basic and acidic residues" evidence="6">
    <location>
        <begin position="79"/>
        <end position="103"/>
    </location>
</feature>
<dbReference type="Pfam" id="PF20179">
    <property type="entry name" value="MSS51_C"/>
    <property type="match status" value="1"/>
</dbReference>
<dbReference type="Proteomes" id="UP000007151">
    <property type="component" value="Unassembled WGS sequence"/>
</dbReference>
<dbReference type="SUPFAM" id="SSF144232">
    <property type="entry name" value="HIT/MYND zinc finger-like"/>
    <property type="match status" value="1"/>
</dbReference>
<sequence>MIEVNRDMEELRRSIERSLAELTNTEKTENEIEKEFEEIFQSQCQESTEVEVAVGEIKTAIVDNNLSALKIECVENVDEPHNMSKSCPLEEKNVASEVSESKDATQNSKFNIQIVAPVCPARKEKGKGKSKKKAIQSNSSTQTSTPNTSTSGTGAVAKSSDTKEQKSKKEEKSNQKSDDTERKDKAKKRTAEENDGSDFQDKKRSLTLDLNYEPIEKFEDALTSSADDVNQTFDLIANDTSTIPGTSIYQNNPEINIIAPTEYTEVEEKEKQKEKKKQKESPVSQPKNLLGPTNIPVQSNKCDYKKEKLKKPDCIQATVKVKDSVDIKKESKERAETRRDKTGELLDKNNQSIPFLHTNEDLVYKYNFRKVFLQSVCNVCQKELKQRIPCPFCSLVFYCSSKHKDENWPQHQPLCFAVSTIAHLKDQKHIYADLKNITGQEYRILRMQIILSCEKILKRNLLAWEQEALLYPRICADVCCREWRQEKLTDCVNCGQVSYCSDHPEHLPSSHQRWCKSYALYQKLVLHHQTFGKLMPKLPKKLFENWQIPDNMNEVIGSMYDEKLDISDIQYATLTQIATAPLTTMFCYQLFIKRHLSLTNGLKKKSSFTIHSLGNDLQSEADSLNKWETFFLHLLSEAKELRVVLIDPDLNHSKLPLELLGKVKLCEDCQMNNRRLLFDFEDKKSYDEYYSSSDFVFPDIVCAFNPKIQRSSTYIKDIWPSTIKYILKQKIPFIITSSTLEELKQDMGRIKEISTSYDVISNPMSNPFASIRPDRNFITDHEAPLIFKNHFYSILCGA</sequence>
<evidence type="ECO:0000256" key="3">
    <source>
        <dbReference type="ARBA" id="ARBA00022833"/>
    </source>
</evidence>
<feature type="compositionally biased region" description="Basic and acidic residues" evidence="6">
    <location>
        <begin position="160"/>
        <end position="192"/>
    </location>
</feature>